<accession>A0ABU9E7A5</accession>
<dbReference type="InterPro" id="IPR000477">
    <property type="entry name" value="RT_dom"/>
</dbReference>
<keyword evidence="3" id="KW-0695">RNA-directed DNA polymerase</keyword>
<proteinExistence type="inferred from homology"/>
<keyword evidence="3" id="KW-0548">Nucleotidyltransferase</keyword>
<dbReference type="CDD" id="cd01646">
    <property type="entry name" value="RT_Bac_retron_I"/>
    <property type="match status" value="1"/>
</dbReference>
<dbReference type="Pfam" id="PF00078">
    <property type="entry name" value="RVT_1"/>
    <property type="match status" value="1"/>
</dbReference>
<sequence>MHLPKPSGLQRPITLLGVEDQIVLQSVANVFAQKLGTRRRALEGDTVFSNLLQEPDDGIFFVQDWRRSYWGFQDQCETLFSRGLTWIAHFDIAAFYDTISHSQLLARIAPRGGNQEATNRISGWFGRWSTIDGGARLGHGIPQGPIASDFLAECFLLPLDERMKEAGFHYLRYVDDIRIFAGSRIEAQKAALELERVCRAMGLSPQGKKFRIHEADSLEEALGELPSLAPPDHFDGSTPGLDRETAEETFRDSLDGRPLRIVDKSKAKYVLYRSPPSEKMVRWVVALLPRHPEHIDGFVHYLSNHARRKSVVETATSMLREGVPFEYVRGELWHVVARMANRHELAALRDLALQDLRAASDSVAKEWGVLHFLVRCDEEGLGRVRGRIKAASSLTKSFLAPRLPDAYYGSDALVREFLTSQDPHPAMALAQELPSRGLTHRSFAIRPRQLHYAAANALRELGVIASPGVRRGDQVQILLTERFGVAPESIWRSLLAGDYSHLLSVLRQADALRNSHRSAWLNYINSFNDGVLRAFLRFLDNKGLPGGRSTTGRDGKLIKLGVLLDPNQAFTAARPQIATPFRACNDRRNTLPGSHPFDERGGAQNAYLQKSEYRDFLRDLGPAYDEIVAVVTAN</sequence>
<dbReference type="GO" id="GO:0003964">
    <property type="term" value="F:RNA-directed DNA polymerase activity"/>
    <property type="evidence" value="ECO:0007669"/>
    <property type="project" value="UniProtKB-KW"/>
</dbReference>
<dbReference type="EMBL" id="JBBHLI010000003">
    <property type="protein sequence ID" value="MEK9500597.1"/>
    <property type="molecule type" value="Genomic_DNA"/>
</dbReference>
<evidence type="ECO:0000259" key="2">
    <source>
        <dbReference type="PROSITE" id="PS50878"/>
    </source>
</evidence>
<evidence type="ECO:0000313" key="4">
    <source>
        <dbReference type="Proteomes" id="UP001484239"/>
    </source>
</evidence>
<dbReference type="Proteomes" id="UP001484239">
    <property type="component" value="Unassembled WGS sequence"/>
</dbReference>
<evidence type="ECO:0000256" key="1">
    <source>
        <dbReference type="ARBA" id="ARBA00034120"/>
    </source>
</evidence>
<keyword evidence="4" id="KW-1185">Reference proteome</keyword>
<evidence type="ECO:0000313" key="3">
    <source>
        <dbReference type="EMBL" id="MEK9500597.1"/>
    </source>
</evidence>
<keyword evidence="3" id="KW-0808">Transferase</keyword>
<organism evidence="3 4">
    <name type="scientific">Gaopeijia maritima</name>
    <dbReference type="NCBI Taxonomy" id="3119007"/>
    <lineage>
        <taxon>Bacteria</taxon>
        <taxon>Pseudomonadati</taxon>
        <taxon>Gemmatimonadota</taxon>
        <taxon>Longimicrobiia</taxon>
        <taxon>Gaopeijiales</taxon>
        <taxon>Gaopeijiaceae</taxon>
        <taxon>Gaopeijia</taxon>
    </lineage>
</organism>
<protein>
    <submittedName>
        <fullName evidence="3">RNA-directed DNA polymerase</fullName>
    </submittedName>
</protein>
<dbReference type="PROSITE" id="PS50878">
    <property type="entry name" value="RT_POL"/>
    <property type="match status" value="1"/>
</dbReference>
<comment type="caution">
    <text evidence="3">The sequence shown here is derived from an EMBL/GenBank/DDBJ whole genome shotgun (WGS) entry which is preliminary data.</text>
</comment>
<dbReference type="InterPro" id="IPR051083">
    <property type="entry name" value="GrpII_Intron_Splice-Mob/Def"/>
</dbReference>
<gene>
    <name evidence="3" type="ORF">WI372_06380</name>
</gene>
<dbReference type="PANTHER" id="PTHR34047">
    <property type="entry name" value="NUCLEAR INTRON MATURASE 1, MITOCHONDRIAL-RELATED"/>
    <property type="match status" value="1"/>
</dbReference>
<dbReference type="PANTHER" id="PTHR34047:SF8">
    <property type="entry name" value="PROTEIN YKFC"/>
    <property type="match status" value="1"/>
</dbReference>
<dbReference type="RefSeq" id="WP_405286515.1">
    <property type="nucleotide sequence ID" value="NZ_JBBHLI010000003.1"/>
</dbReference>
<feature type="domain" description="Reverse transcriptase" evidence="2">
    <location>
        <begin position="1"/>
        <end position="226"/>
    </location>
</feature>
<comment type="similarity">
    <text evidence="1">Belongs to the bacterial reverse transcriptase family.</text>
</comment>
<reference evidence="3 4" key="1">
    <citation type="submission" date="2024-02" db="EMBL/GenBank/DDBJ databases">
        <title>A novel Gemmatimonadota bacterium.</title>
        <authorList>
            <person name="Du Z.-J."/>
            <person name="Ye Y.-Q."/>
        </authorList>
    </citation>
    <scope>NUCLEOTIDE SEQUENCE [LARGE SCALE GENOMIC DNA]</scope>
    <source>
        <strain evidence="3 4">DH-20</strain>
    </source>
</reference>
<name>A0ABU9E7A5_9BACT</name>